<dbReference type="PANTHER" id="PTHR47510">
    <property type="entry name" value="REVERSE TRANSCRIPTASE DOMAIN-CONTAINING PROTEIN"/>
    <property type="match status" value="1"/>
</dbReference>
<keyword evidence="2" id="KW-1185">Reference proteome</keyword>
<evidence type="ECO:0008006" key="3">
    <source>
        <dbReference type="Google" id="ProtNLM"/>
    </source>
</evidence>
<gene>
    <name evidence="1" type="ORF">TSAR_003995</name>
</gene>
<evidence type="ECO:0000313" key="1">
    <source>
        <dbReference type="EMBL" id="OXU16909.1"/>
    </source>
</evidence>
<dbReference type="Proteomes" id="UP000215335">
    <property type="component" value="Unassembled WGS sequence"/>
</dbReference>
<accession>A0A232EEW4</accession>
<name>A0A232EEW4_9HYME</name>
<protein>
    <recommendedName>
        <fullName evidence="3">Reverse transcriptase domain-containing protein</fullName>
    </recommendedName>
</protein>
<dbReference type="STRING" id="543379.A0A232EEW4"/>
<reference evidence="1 2" key="1">
    <citation type="journal article" date="2017" name="Curr. Biol.">
        <title>The Evolution of Venom by Co-option of Single-Copy Genes.</title>
        <authorList>
            <person name="Martinson E.O."/>
            <person name="Mrinalini"/>
            <person name="Kelkar Y.D."/>
            <person name="Chang C.H."/>
            <person name="Werren J.H."/>
        </authorList>
    </citation>
    <scope>NUCLEOTIDE SEQUENCE [LARGE SCALE GENOMIC DNA]</scope>
    <source>
        <strain evidence="1 2">Alberta</strain>
        <tissue evidence="1">Whole body</tissue>
    </source>
</reference>
<dbReference type="PANTHER" id="PTHR47510:SF3">
    <property type="entry name" value="ENDO_EXONUCLEASE_PHOSPHATASE DOMAIN-CONTAINING PROTEIN"/>
    <property type="match status" value="1"/>
</dbReference>
<comment type="caution">
    <text evidence="1">The sequence shown here is derived from an EMBL/GenBank/DDBJ whole genome shotgun (WGS) entry which is preliminary data.</text>
</comment>
<sequence>MSELKKPRRATLRVPGNRLEPGVVLSRLSHRHSDLLITYPKPRQRNFQLHWGLGRITVRVYHEMGDESSGRNRQQRAAWNLAAKVVTPEKVKWTIRNFQPFKAPGINGIYPAFLQEELEELVGPLVKLFRASVDLAYVPEIWKTAKVLFIPKAGKSSHTTVKDYRPISLNSFVQDTRKIGG</sequence>
<dbReference type="OrthoDB" id="7695642at2759"/>
<dbReference type="AlphaFoldDB" id="A0A232EEW4"/>
<proteinExistence type="predicted"/>
<organism evidence="1 2">
    <name type="scientific">Trichomalopsis sarcophagae</name>
    <dbReference type="NCBI Taxonomy" id="543379"/>
    <lineage>
        <taxon>Eukaryota</taxon>
        <taxon>Metazoa</taxon>
        <taxon>Ecdysozoa</taxon>
        <taxon>Arthropoda</taxon>
        <taxon>Hexapoda</taxon>
        <taxon>Insecta</taxon>
        <taxon>Pterygota</taxon>
        <taxon>Neoptera</taxon>
        <taxon>Endopterygota</taxon>
        <taxon>Hymenoptera</taxon>
        <taxon>Apocrita</taxon>
        <taxon>Proctotrupomorpha</taxon>
        <taxon>Chalcidoidea</taxon>
        <taxon>Pteromalidae</taxon>
        <taxon>Pteromalinae</taxon>
        <taxon>Trichomalopsis</taxon>
    </lineage>
</organism>
<evidence type="ECO:0000313" key="2">
    <source>
        <dbReference type="Proteomes" id="UP000215335"/>
    </source>
</evidence>
<dbReference type="EMBL" id="NNAY01005190">
    <property type="protein sequence ID" value="OXU16909.1"/>
    <property type="molecule type" value="Genomic_DNA"/>
</dbReference>